<name>A0A2I0KC49_PUNGR</name>
<gene>
    <name evidence="1" type="ORF">CRG98_013822</name>
</gene>
<dbReference type="EMBL" id="PGOL01000729">
    <property type="protein sequence ID" value="PKI65750.1"/>
    <property type="molecule type" value="Genomic_DNA"/>
</dbReference>
<proteinExistence type="predicted"/>
<evidence type="ECO:0000313" key="1">
    <source>
        <dbReference type="EMBL" id="PKI65750.1"/>
    </source>
</evidence>
<dbReference type="Proteomes" id="UP000233551">
    <property type="component" value="Unassembled WGS sequence"/>
</dbReference>
<comment type="caution">
    <text evidence="1">The sequence shown here is derived from an EMBL/GenBank/DDBJ whole genome shotgun (WGS) entry which is preliminary data.</text>
</comment>
<keyword evidence="2" id="KW-1185">Reference proteome</keyword>
<protein>
    <submittedName>
        <fullName evidence="1">Uncharacterized protein</fullName>
    </submittedName>
</protein>
<evidence type="ECO:0000313" key="2">
    <source>
        <dbReference type="Proteomes" id="UP000233551"/>
    </source>
</evidence>
<reference evidence="1 2" key="1">
    <citation type="submission" date="2017-11" db="EMBL/GenBank/DDBJ databases">
        <title>De-novo sequencing of pomegranate (Punica granatum L.) genome.</title>
        <authorList>
            <person name="Akparov Z."/>
            <person name="Amiraslanov A."/>
            <person name="Hajiyeva S."/>
            <person name="Abbasov M."/>
            <person name="Kaur K."/>
            <person name="Hamwieh A."/>
            <person name="Solovyev V."/>
            <person name="Salamov A."/>
            <person name="Braich B."/>
            <person name="Kosarev P."/>
            <person name="Mahmoud A."/>
            <person name="Hajiyev E."/>
            <person name="Babayeva S."/>
            <person name="Izzatullayeva V."/>
            <person name="Mammadov A."/>
            <person name="Mammadov A."/>
            <person name="Sharifova S."/>
            <person name="Ojaghi J."/>
            <person name="Eynullazada K."/>
            <person name="Bayramov B."/>
            <person name="Abdulazimova A."/>
            <person name="Shahmuradov I."/>
        </authorList>
    </citation>
    <scope>NUCLEOTIDE SEQUENCE [LARGE SCALE GENOMIC DNA]</scope>
    <source>
        <strain evidence="2">cv. AG2017</strain>
        <tissue evidence="1">Leaf</tissue>
    </source>
</reference>
<sequence>MANLVVAESSDRKERCSTTRFREFLVHLGGKGNRERRPMREHVKRLRVGAASNVSTSDRSHPCVFPRSPLAPPTASFPRGIFSSSVAGLTSVCAFPRTLSRGEILYFFTVPFIFPQLEPPPDGKTKKKVENFELFDFPELPRRAIGLASV</sequence>
<accession>A0A2I0KC49</accession>
<dbReference type="AlphaFoldDB" id="A0A2I0KC49"/>
<organism evidence="1 2">
    <name type="scientific">Punica granatum</name>
    <name type="common">Pomegranate</name>
    <dbReference type="NCBI Taxonomy" id="22663"/>
    <lineage>
        <taxon>Eukaryota</taxon>
        <taxon>Viridiplantae</taxon>
        <taxon>Streptophyta</taxon>
        <taxon>Embryophyta</taxon>
        <taxon>Tracheophyta</taxon>
        <taxon>Spermatophyta</taxon>
        <taxon>Magnoliopsida</taxon>
        <taxon>eudicotyledons</taxon>
        <taxon>Gunneridae</taxon>
        <taxon>Pentapetalae</taxon>
        <taxon>rosids</taxon>
        <taxon>malvids</taxon>
        <taxon>Myrtales</taxon>
        <taxon>Lythraceae</taxon>
        <taxon>Punica</taxon>
    </lineage>
</organism>